<evidence type="ECO:0000313" key="7">
    <source>
        <dbReference type="EMBL" id="MBD2870606.1"/>
    </source>
</evidence>
<evidence type="ECO:0000313" key="8">
    <source>
        <dbReference type="Proteomes" id="UP000632125"/>
    </source>
</evidence>
<dbReference type="Gene3D" id="3.40.190.10">
    <property type="entry name" value="Periplasmic binding protein-like II"/>
    <property type="match status" value="3"/>
</dbReference>
<dbReference type="PROSITE" id="PS51257">
    <property type="entry name" value="PROKAR_LIPOPROTEIN"/>
    <property type="match status" value="1"/>
</dbReference>
<accession>A0A927CQX1</accession>
<dbReference type="PANTHER" id="PTHR43649">
    <property type="entry name" value="ARABINOSE-BINDING PROTEIN-RELATED"/>
    <property type="match status" value="1"/>
</dbReference>
<gene>
    <name evidence="7" type="ORF">IDH41_18655</name>
</gene>
<dbReference type="PANTHER" id="PTHR43649:SF33">
    <property type="entry name" value="POLYGALACTURONAN_RHAMNOGALACTURONAN-BINDING PROTEIN YTCQ"/>
    <property type="match status" value="1"/>
</dbReference>
<reference evidence="7" key="1">
    <citation type="submission" date="2020-09" db="EMBL/GenBank/DDBJ databases">
        <title>A novel bacterium of genus Paenibacillus, isolated from South China Sea.</title>
        <authorList>
            <person name="Huang H."/>
            <person name="Mo K."/>
            <person name="Hu Y."/>
        </authorList>
    </citation>
    <scope>NUCLEOTIDE SEQUENCE</scope>
    <source>
        <strain evidence="7">IB182493</strain>
    </source>
</reference>
<evidence type="ECO:0000256" key="1">
    <source>
        <dbReference type="ARBA" id="ARBA00022475"/>
    </source>
</evidence>
<evidence type="ECO:0000256" key="4">
    <source>
        <dbReference type="ARBA" id="ARBA00023139"/>
    </source>
</evidence>
<keyword evidence="3" id="KW-0472">Membrane</keyword>
<sequence length="529" mass="57918">MKRGFNRWASGISAVLLGSLLLAACSGNNGGGEGGGTNGAGEGGGPGGAAAPIEISWLSFNPPDKDGTEVQKALEEKFGVKFKNIRVERQKYNEQLFLKISAGEIPDVIYTESPGQLAELAQQGVLAELPEAEIRSEMAEYAPTLDELDPSLWTYGLYDGKSYGVPLAWPIGNLPFLSGYNAEWLNKIGYAEPPTNLEEFEDVLRKFRNDDPDGNGAKDTYGISAAGADRRNFTSVFGAFGIKPEWMVDENGVVYNGLITDQAREAFRLLQKWYKEDLIDKEFITKNAQDAHNDFYNRKVGIRDWMSFQFDPTVGILGVAFKASNPDNEIVVGKPLEGPDGPGTALSYGSKNGFIAMGKPVAEDEAKKKKIYELLNALATDEETFLLASFGIEGEHYDLVDGVAASKPEFASEANKLSIGAGLFYGIFTQKSTLMEKHDYPKSSLEFAAAMDEGMEGRKHYAVPWSVPEVAEQYPDLGTLETESYIKFITGELDLDEDFDKFVSDWKTMGGQALTDAINEKYKGLFAPK</sequence>
<proteinExistence type="predicted"/>
<feature type="chain" id="PRO_5039073208" evidence="6">
    <location>
        <begin position="25"/>
        <end position="529"/>
    </location>
</feature>
<keyword evidence="5" id="KW-0449">Lipoprotein</keyword>
<keyword evidence="8" id="KW-1185">Reference proteome</keyword>
<evidence type="ECO:0000256" key="3">
    <source>
        <dbReference type="ARBA" id="ARBA00023136"/>
    </source>
</evidence>
<protein>
    <submittedName>
        <fullName evidence="7">Extracellular solute-binding protein</fullName>
    </submittedName>
</protein>
<evidence type="ECO:0000256" key="6">
    <source>
        <dbReference type="SAM" id="SignalP"/>
    </source>
</evidence>
<dbReference type="Proteomes" id="UP000632125">
    <property type="component" value="Unassembled WGS sequence"/>
</dbReference>
<name>A0A927CQX1_9BACL</name>
<evidence type="ECO:0000256" key="5">
    <source>
        <dbReference type="ARBA" id="ARBA00023288"/>
    </source>
</evidence>
<dbReference type="SUPFAM" id="SSF53850">
    <property type="entry name" value="Periplasmic binding protein-like II"/>
    <property type="match status" value="1"/>
</dbReference>
<dbReference type="InterPro" id="IPR006059">
    <property type="entry name" value="SBP"/>
</dbReference>
<evidence type="ECO:0000256" key="2">
    <source>
        <dbReference type="ARBA" id="ARBA00022729"/>
    </source>
</evidence>
<keyword evidence="1" id="KW-1003">Cell membrane</keyword>
<dbReference type="Pfam" id="PF13416">
    <property type="entry name" value="SBP_bac_8"/>
    <property type="match status" value="1"/>
</dbReference>
<organism evidence="7 8">
    <name type="scientific">Paenibacillus arenilitoris</name>
    <dbReference type="NCBI Taxonomy" id="2772299"/>
    <lineage>
        <taxon>Bacteria</taxon>
        <taxon>Bacillati</taxon>
        <taxon>Bacillota</taxon>
        <taxon>Bacilli</taxon>
        <taxon>Bacillales</taxon>
        <taxon>Paenibacillaceae</taxon>
        <taxon>Paenibacillus</taxon>
    </lineage>
</organism>
<keyword evidence="4" id="KW-0564">Palmitate</keyword>
<dbReference type="AlphaFoldDB" id="A0A927CQX1"/>
<keyword evidence="2 6" id="KW-0732">Signal</keyword>
<feature type="signal peptide" evidence="6">
    <location>
        <begin position="1"/>
        <end position="24"/>
    </location>
</feature>
<dbReference type="InterPro" id="IPR050490">
    <property type="entry name" value="Bact_solute-bd_prot1"/>
</dbReference>
<comment type="caution">
    <text evidence="7">The sequence shown here is derived from an EMBL/GenBank/DDBJ whole genome shotgun (WGS) entry which is preliminary data.</text>
</comment>
<dbReference type="EMBL" id="JACXIY010000022">
    <property type="protein sequence ID" value="MBD2870606.1"/>
    <property type="molecule type" value="Genomic_DNA"/>
</dbReference>
<dbReference type="RefSeq" id="WP_190863674.1">
    <property type="nucleotide sequence ID" value="NZ_JACXIY010000022.1"/>
</dbReference>